<dbReference type="AlphaFoldDB" id="A0A090IID3"/>
<evidence type="ECO:0000313" key="5">
    <source>
        <dbReference type="EMBL" id="SGY92288.1"/>
    </source>
</evidence>
<organism evidence="6 8">
    <name type="scientific">Moritella viscosa</name>
    <dbReference type="NCBI Taxonomy" id="80854"/>
    <lineage>
        <taxon>Bacteria</taxon>
        <taxon>Pseudomonadati</taxon>
        <taxon>Pseudomonadota</taxon>
        <taxon>Gammaproteobacteria</taxon>
        <taxon>Alteromonadales</taxon>
        <taxon>Moritellaceae</taxon>
        <taxon>Moritella</taxon>
    </lineage>
</organism>
<reference evidence="6 8" key="1">
    <citation type="submission" date="2016-11" db="EMBL/GenBank/DDBJ databases">
        <authorList>
            <person name="Jaros S."/>
            <person name="Januszkiewicz K."/>
            <person name="Wedrychowicz H."/>
        </authorList>
    </citation>
    <scope>NUCLEOTIDE SEQUENCE [LARGE SCALE GENOMIC DNA]</scope>
    <source>
        <strain evidence="6">NVI 5450</strain>
    </source>
</reference>
<dbReference type="Proteomes" id="UP000183794">
    <property type="component" value="Unassembled WGS sequence"/>
</dbReference>
<keyword evidence="2" id="KW-0690">Ribosome biogenesis</keyword>
<evidence type="ECO:0000256" key="4">
    <source>
        <dbReference type="ARBA" id="ARBA00022884"/>
    </source>
</evidence>
<evidence type="ECO:0000256" key="1">
    <source>
        <dbReference type="ARBA" id="ARBA00022490"/>
    </source>
</evidence>
<evidence type="ECO:0000313" key="7">
    <source>
        <dbReference type="Proteomes" id="UP000182660"/>
    </source>
</evidence>
<gene>
    <name evidence="5" type="ORF">MT2528_2353</name>
    <name evidence="6" type="ORF">NVI5450_2554</name>
</gene>
<keyword evidence="7" id="KW-1185">Reference proteome</keyword>
<dbReference type="OrthoDB" id="5293604at2"/>
<dbReference type="PANTHER" id="PTHR38101:SF1">
    <property type="entry name" value="UPF0307 PROTEIN YJGA"/>
    <property type="match status" value="1"/>
</dbReference>
<dbReference type="RefSeq" id="WP_045112155.1">
    <property type="nucleotide sequence ID" value="NZ_CAWQZC010000139.1"/>
</dbReference>
<dbReference type="Pfam" id="PF04751">
    <property type="entry name" value="DarP"/>
    <property type="match status" value="1"/>
</dbReference>
<dbReference type="EMBL" id="FPLD01000066">
    <property type="protein sequence ID" value="SGZ02415.1"/>
    <property type="molecule type" value="Genomic_DNA"/>
</dbReference>
<dbReference type="SUPFAM" id="SSF158710">
    <property type="entry name" value="PSPTO4464-like"/>
    <property type="match status" value="1"/>
</dbReference>
<dbReference type="NCBIfam" id="NF003593">
    <property type="entry name" value="PRK05255.1-1"/>
    <property type="match status" value="1"/>
</dbReference>
<proteinExistence type="predicted"/>
<dbReference type="EMBL" id="FPLJ01000052">
    <property type="protein sequence ID" value="SGY92288.1"/>
    <property type="molecule type" value="Genomic_DNA"/>
</dbReference>
<dbReference type="PIRSF" id="PIRSF016183">
    <property type="entry name" value="UCP016183"/>
    <property type="match status" value="1"/>
</dbReference>
<dbReference type="GeneID" id="61296211"/>
<name>A0A090IID3_9GAMM</name>
<evidence type="ECO:0000313" key="8">
    <source>
        <dbReference type="Proteomes" id="UP000183794"/>
    </source>
</evidence>
<keyword evidence="3" id="KW-0699">rRNA-binding</keyword>
<dbReference type="CDD" id="cd16331">
    <property type="entry name" value="YjgA-like"/>
    <property type="match status" value="1"/>
</dbReference>
<dbReference type="PATRIC" id="fig|80854.5.peg.4479"/>
<evidence type="ECO:0000256" key="3">
    <source>
        <dbReference type="ARBA" id="ARBA00022730"/>
    </source>
</evidence>
<dbReference type="InterPro" id="IPR006839">
    <property type="entry name" value="DarP"/>
</dbReference>
<dbReference type="Proteomes" id="UP000182660">
    <property type="component" value="Unassembled WGS sequence"/>
</dbReference>
<dbReference type="STRING" id="80854.MVIS_4224"/>
<keyword evidence="4" id="KW-0694">RNA-binding</keyword>
<accession>A0A090IID3</accession>
<evidence type="ECO:0000313" key="6">
    <source>
        <dbReference type="EMBL" id="SGZ02415.1"/>
    </source>
</evidence>
<dbReference type="GO" id="GO:0005829">
    <property type="term" value="C:cytosol"/>
    <property type="evidence" value="ECO:0007669"/>
    <property type="project" value="TreeGrafter"/>
</dbReference>
<dbReference type="GO" id="GO:0019843">
    <property type="term" value="F:rRNA binding"/>
    <property type="evidence" value="ECO:0007669"/>
    <property type="project" value="UniProtKB-KW"/>
</dbReference>
<dbReference type="Gene3D" id="1.10.60.30">
    <property type="entry name" value="PSPTO4464-like domains"/>
    <property type="match status" value="2"/>
</dbReference>
<dbReference type="PANTHER" id="PTHR38101">
    <property type="entry name" value="UPF0307 PROTEIN YJGA"/>
    <property type="match status" value="1"/>
</dbReference>
<protein>
    <submittedName>
        <fullName evidence="6">Uncharacterized protein</fullName>
    </submittedName>
</protein>
<dbReference type="InterPro" id="IPR023153">
    <property type="entry name" value="DarP_sf"/>
</dbReference>
<keyword evidence="1" id="KW-0963">Cytoplasm</keyword>
<dbReference type="HOGENOM" id="CLU_106757_3_0_6"/>
<sequence length="183" mass="20777">MSVKERNITSEKSYRRAEDDELYQSRAENKIEIAKTLKLAGAISLLSKAEIAKMDFSEHLLAAIVTARKIAVRTDAYSRHLSYMCKIMRSDGLEPIQLAYDKITNKHNQATVELTKLEIVRDELIAGGDAAITVLMEKYPNADRQKLRQLIRQVNKELKAEKPLKAAKPSKEIFKHLREIAGL</sequence>
<dbReference type="KEGG" id="mvs:MVIS_4224"/>
<evidence type="ECO:0000256" key="2">
    <source>
        <dbReference type="ARBA" id="ARBA00022517"/>
    </source>
</evidence>
<dbReference type="GO" id="GO:0042254">
    <property type="term" value="P:ribosome biogenesis"/>
    <property type="evidence" value="ECO:0007669"/>
    <property type="project" value="UniProtKB-KW"/>
</dbReference>
<reference evidence="5 7" key="2">
    <citation type="submission" date="2016-11" db="EMBL/GenBank/DDBJ databases">
        <authorList>
            <person name="Klemetsen T."/>
        </authorList>
    </citation>
    <scope>NUCLEOTIDE SEQUENCE [LARGE SCALE GENOMIC DNA]</scope>
    <source>
        <strain evidence="5">MT 2528</strain>
    </source>
</reference>